<dbReference type="OrthoDB" id="4308422at2"/>
<feature type="domain" description="Carboxylesterase type B" evidence="4">
    <location>
        <begin position="27"/>
        <end position="458"/>
    </location>
</feature>
<dbReference type="InterPro" id="IPR002018">
    <property type="entry name" value="CarbesteraseB"/>
</dbReference>
<name>A0A563ERZ1_9PSEU</name>
<feature type="chain" id="PRO_5039758279" description="Carboxylic ester hydrolase" evidence="3">
    <location>
        <begin position="20"/>
        <end position="490"/>
    </location>
</feature>
<evidence type="ECO:0000256" key="3">
    <source>
        <dbReference type="RuleBase" id="RU361235"/>
    </source>
</evidence>
<accession>A0A563ERZ1</accession>
<dbReference type="EMBL" id="VOBR01000015">
    <property type="protein sequence ID" value="TWP49631.1"/>
    <property type="molecule type" value="Genomic_DNA"/>
</dbReference>
<evidence type="ECO:0000256" key="1">
    <source>
        <dbReference type="ARBA" id="ARBA00005964"/>
    </source>
</evidence>
<keyword evidence="6" id="KW-1185">Reference proteome</keyword>
<comment type="caution">
    <text evidence="5">The sequence shown here is derived from an EMBL/GenBank/DDBJ whole genome shotgun (WGS) entry which is preliminary data.</text>
</comment>
<dbReference type="InterPro" id="IPR029058">
    <property type="entry name" value="AB_hydrolase_fold"/>
</dbReference>
<dbReference type="RefSeq" id="WP_146354644.1">
    <property type="nucleotide sequence ID" value="NZ_VOBR01000015.1"/>
</dbReference>
<organism evidence="5 6">
    <name type="scientific">Lentzea tibetensis</name>
    <dbReference type="NCBI Taxonomy" id="2591470"/>
    <lineage>
        <taxon>Bacteria</taxon>
        <taxon>Bacillati</taxon>
        <taxon>Actinomycetota</taxon>
        <taxon>Actinomycetes</taxon>
        <taxon>Pseudonocardiales</taxon>
        <taxon>Pseudonocardiaceae</taxon>
        <taxon>Lentzea</taxon>
    </lineage>
</organism>
<dbReference type="Pfam" id="PF00135">
    <property type="entry name" value="COesterase"/>
    <property type="match status" value="1"/>
</dbReference>
<dbReference type="AlphaFoldDB" id="A0A563ERZ1"/>
<sequence>MRKLLAALAVVLLALPAHAAAAEKDPSLVRTDKGPVKGTVTATHRTFQGIPFAAPPVGELRWRDPQPVKAWSAPRDATKPGPQCAQTGVTTEDCLYLNVTTPANPGRPRPVMVWIHGGSFLTGSGSIFDAHSLATKTGSVVVTINYRLGALGFFGYPGLEGSGAFGLADQQAALKWVQRNARAFGGDPHNVTLFGESAGGMSVCAQLTTPRTTGLFHKAIIQSGACALTFPAGGGTFESLFAPRETVQATGAKVDLGCTDIECLRKVDVAKLVAPAVGGQFNRPAFHTRALPGDPAAAEREGRFHRVPVLLGTTRDEATLFVVLQAPQPVPPPLYRTVIADLYGEQRADAIIAKYPLDGDADIRPEVAAIGTDSAWACQTATSGRLLAKRTDVHRYEFADRAAPMIFPGMPAFPYGAYHASELTYLFDFPVNFTPEQRKLSDYMIGAWGRFASTGDPGWRESVVRSLAPGKTAPVDFAAEHQCAFWKGQL</sequence>
<dbReference type="Proteomes" id="UP000316639">
    <property type="component" value="Unassembled WGS sequence"/>
</dbReference>
<dbReference type="InterPro" id="IPR050309">
    <property type="entry name" value="Type-B_Carboxylest/Lipase"/>
</dbReference>
<dbReference type="PROSITE" id="PS00122">
    <property type="entry name" value="CARBOXYLESTERASE_B_1"/>
    <property type="match status" value="1"/>
</dbReference>
<protein>
    <recommendedName>
        <fullName evidence="3">Carboxylic ester hydrolase</fullName>
        <ecNumber evidence="3">3.1.1.-</ecNumber>
    </recommendedName>
</protein>
<reference evidence="5 6" key="1">
    <citation type="submission" date="2019-07" db="EMBL/GenBank/DDBJ databases">
        <title>Lentzea xizangensis sp. nov., isolated from Qinghai-Tibetan Plateau Soils.</title>
        <authorList>
            <person name="Huang J."/>
        </authorList>
    </citation>
    <scope>NUCLEOTIDE SEQUENCE [LARGE SCALE GENOMIC DNA]</scope>
    <source>
        <strain evidence="5 6">FXJ1.1311</strain>
    </source>
</reference>
<evidence type="ECO:0000313" key="6">
    <source>
        <dbReference type="Proteomes" id="UP000316639"/>
    </source>
</evidence>
<gene>
    <name evidence="5" type="ORF">FKR81_24195</name>
</gene>
<dbReference type="PANTHER" id="PTHR11559">
    <property type="entry name" value="CARBOXYLESTERASE"/>
    <property type="match status" value="1"/>
</dbReference>
<dbReference type="EC" id="3.1.1.-" evidence="3"/>
<dbReference type="SUPFAM" id="SSF53474">
    <property type="entry name" value="alpha/beta-Hydrolases"/>
    <property type="match status" value="1"/>
</dbReference>
<keyword evidence="3" id="KW-0732">Signal</keyword>
<evidence type="ECO:0000256" key="2">
    <source>
        <dbReference type="ARBA" id="ARBA00022801"/>
    </source>
</evidence>
<dbReference type="InterPro" id="IPR019826">
    <property type="entry name" value="Carboxylesterase_B_AS"/>
</dbReference>
<dbReference type="Gene3D" id="3.40.50.1820">
    <property type="entry name" value="alpha/beta hydrolase"/>
    <property type="match status" value="1"/>
</dbReference>
<evidence type="ECO:0000259" key="4">
    <source>
        <dbReference type="Pfam" id="PF00135"/>
    </source>
</evidence>
<dbReference type="GO" id="GO:0016787">
    <property type="term" value="F:hydrolase activity"/>
    <property type="evidence" value="ECO:0007669"/>
    <property type="project" value="UniProtKB-KW"/>
</dbReference>
<comment type="similarity">
    <text evidence="1 3">Belongs to the type-B carboxylesterase/lipase family.</text>
</comment>
<keyword evidence="2 3" id="KW-0378">Hydrolase</keyword>
<proteinExistence type="inferred from homology"/>
<feature type="signal peptide" evidence="3">
    <location>
        <begin position="1"/>
        <end position="19"/>
    </location>
</feature>
<evidence type="ECO:0000313" key="5">
    <source>
        <dbReference type="EMBL" id="TWP49631.1"/>
    </source>
</evidence>